<dbReference type="Gene3D" id="3.30.160.60">
    <property type="entry name" value="Classic Zinc Finger"/>
    <property type="match status" value="1"/>
</dbReference>
<reference evidence="3" key="1">
    <citation type="submission" date="2023-03" db="EMBL/GenBank/DDBJ databases">
        <title>Complete genome of Cladonia borealis.</title>
        <authorList>
            <person name="Park H."/>
        </authorList>
    </citation>
    <scope>NUCLEOTIDE SEQUENCE</scope>
    <source>
        <strain evidence="3">ANT050790</strain>
    </source>
</reference>
<keyword evidence="4" id="KW-1185">Reference proteome</keyword>
<sequence length="264" mass="28180">MGSSDINWDEPFDFDSFLNFSGQAYADEGLEGGTQFAPGFDGGQDKVALTPAGEASELDSSLLNDYALKTPSIVEPAVPTLAPYSVESQAPGAGRHQLSVAGNVCNCIVCAGVGKKTRYSPAANQLPCRVPGCNVFGHDTSFVWEVLKKEASHFRIPGEDKFKCAEEDCTVTVSSMTDLKRHYTSKHCTKSEKFCCPLVWCKYSGDNGFKRKDKLTSHYRHAHEGKMGRGKATRVTKPKASESGSGGVGAGASGKKSTPPAVPT</sequence>
<evidence type="ECO:0000259" key="2">
    <source>
        <dbReference type="PROSITE" id="PS00028"/>
    </source>
</evidence>
<dbReference type="EMBL" id="JAFEKC020000012">
    <property type="protein sequence ID" value="KAK0511942.1"/>
    <property type="molecule type" value="Genomic_DNA"/>
</dbReference>
<gene>
    <name evidence="3" type="ORF">JMJ35_005792</name>
</gene>
<dbReference type="InterPro" id="IPR013087">
    <property type="entry name" value="Znf_C2H2_type"/>
</dbReference>
<name>A0AA39QZ55_9LECA</name>
<feature type="region of interest" description="Disordered" evidence="1">
    <location>
        <begin position="220"/>
        <end position="264"/>
    </location>
</feature>
<dbReference type="AlphaFoldDB" id="A0AA39QZ55"/>
<evidence type="ECO:0000313" key="3">
    <source>
        <dbReference type="EMBL" id="KAK0511942.1"/>
    </source>
</evidence>
<dbReference type="PROSITE" id="PS00028">
    <property type="entry name" value="ZINC_FINGER_C2H2_1"/>
    <property type="match status" value="1"/>
</dbReference>
<dbReference type="Proteomes" id="UP001166286">
    <property type="component" value="Unassembled WGS sequence"/>
</dbReference>
<feature type="compositionally biased region" description="Basic residues" evidence="1">
    <location>
        <begin position="228"/>
        <end position="237"/>
    </location>
</feature>
<proteinExistence type="predicted"/>
<evidence type="ECO:0000256" key="1">
    <source>
        <dbReference type="SAM" id="MobiDB-lite"/>
    </source>
</evidence>
<accession>A0AA39QZ55</accession>
<feature type="domain" description="C2H2-type" evidence="2">
    <location>
        <begin position="164"/>
        <end position="187"/>
    </location>
</feature>
<evidence type="ECO:0000313" key="4">
    <source>
        <dbReference type="Proteomes" id="UP001166286"/>
    </source>
</evidence>
<protein>
    <recommendedName>
        <fullName evidence="2">C2H2-type domain-containing protein</fullName>
    </recommendedName>
</protein>
<organism evidence="3 4">
    <name type="scientific">Cladonia borealis</name>
    <dbReference type="NCBI Taxonomy" id="184061"/>
    <lineage>
        <taxon>Eukaryota</taxon>
        <taxon>Fungi</taxon>
        <taxon>Dikarya</taxon>
        <taxon>Ascomycota</taxon>
        <taxon>Pezizomycotina</taxon>
        <taxon>Lecanoromycetes</taxon>
        <taxon>OSLEUM clade</taxon>
        <taxon>Lecanoromycetidae</taxon>
        <taxon>Lecanorales</taxon>
        <taxon>Lecanorineae</taxon>
        <taxon>Cladoniaceae</taxon>
        <taxon>Cladonia</taxon>
    </lineage>
</organism>
<dbReference type="SMART" id="SM00355">
    <property type="entry name" value="ZnF_C2H2"/>
    <property type="match status" value="2"/>
</dbReference>
<comment type="caution">
    <text evidence="3">The sequence shown here is derived from an EMBL/GenBank/DDBJ whole genome shotgun (WGS) entry which is preliminary data.</text>
</comment>